<keyword evidence="2 4" id="KW-0349">Heme</keyword>
<keyword evidence="6" id="KW-1133">Transmembrane helix</keyword>
<dbReference type="InterPro" id="IPR002401">
    <property type="entry name" value="Cyt_P450_E_grp-I"/>
</dbReference>
<dbReference type="GO" id="GO:0016705">
    <property type="term" value="F:oxidoreductase activity, acting on paired donors, with incorporation or reduction of molecular oxygen"/>
    <property type="evidence" value="ECO:0007669"/>
    <property type="project" value="InterPro"/>
</dbReference>
<evidence type="ECO:0000256" key="5">
    <source>
        <dbReference type="SAM" id="MobiDB-lite"/>
    </source>
</evidence>
<keyword evidence="3" id="KW-0863">Zinc-finger</keyword>
<dbReference type="SUPFAM" id="SSF57850">
    <property type="entry name" value="RING/U-box"/>
    <property type="match status" value="1"/>
</dbReference>
<keyword evidence="6" id="KW-0812">Transmembrane</keyword>
<evidence type="ECO:0000259" key="7">
    <source>
        <dbReference type="PROSITE" id="PS50089"/>
    </source>
</evidence>
<dbReference type="SMART" id="SM00184">
    <property type="entry name" value="RING"/>
    <property type="match status" value="1"/>
</dbReference>
<dbReference type="SUPFAM" id="SSF48264">
    <property type="entry name" value="Cytochrome P450"/>
    <property type="match status" value="1"/>
</dbReference>
<dbReference type="GO" id="GO:0020037">
    <property type="term" value="F:heme binding"/>
    <property type="evidence" value="ECO:0007669"/>
    <property type="project" value="InterPro"/>
</dbReference>
<feature type="region of interest" description="Disordered" evidence="5">
    <location>
        <begin position="1"/>
        <end position="46"/>
    </location>
</feature>
<reference evidence="8" key="2">
    <citation type="submission" date="2021-12" db="EMBL/GenBank/DDBJ databases">
        <title>Resequencing data analysis of finger millet.</title>
        <authorList>
            <person name="Hatakeyama M."/>
            <person name="Aluri S."/>
            <person name="Balachadran M.T."/>
            <person name="Sivarajan S.R."/>
            <person name="Poveda L."/>
            <person name="Shimizu-Inatsugi R."/>
            <person name="Schlapbach R."/>
            <person name="Sreeman S.M."/>
            <person name="Shimizu K.K."/>
        </authorList>
    </citation>
    <scope>NUCLEOTIDE SEQUENCE</scope>
</reference>
<feature type="domain" description="RING-type" evidence="7">
    <location>
        <begin position="521"/>
        <end position="563"/>
    </location>
</feature>
<sequence length="633" mass="69898">MPATSFVSISPSPWCSRPTPRSPRFRVRLPPPRSGGGGGGEEPTTTSWVRRRAVVPSLHKRFLSVMVERVFCKCAERLIDKLEAYALRDSPVIDAVYTALKEAELRSTDLLPYWKIDFLCKIIPRQIKAENAVKIIRNTVEELIMKCKEIVDAENEQIEGEEYVNEADPSILRFLLASRDEVTSVQLRDDLLSMLVAGHETTGSVLTWTIYLLSKVLIRRSVVDDVLPGNYKIKSGQDVMISVYNIHRSPEVWDRANEFIPERFDLEGPIPNESNTDFRFIPFSGGPRKCVGDQFALLEAIVALAIVLQKMDIQLGLYMNVSLRKVQSEPDLALSRQVWFNLRRNAGHQTLTLTADFRILDWWLAVRKRVLKAHRKGFDSLVILVMWESKEHRLVARLAQCSPPPPRGRGMSTPRASRRLAPGDGPRVTPAVGPTSGHATKFNLSSGAATVVVFVSIVLCFILLCTYCRCARQRAIAGARRRVMRELVPSAALLLRPAGAALPPETSYAGAKKGGALPEDCPVCLEPFADDDGVRVVPACGHLYHTPCIDRWLDEHNSCPVCRCAVVCFYATADGGARDAAAVAVGSDGVAVADDQEAVLERVVAMIEAIREEQRVEEEARRAAPASAAGDGG</sequence>
<evidence type="ECO:0000313" key="8">
    <source>
        <dbReference type="EMBL" id="GJM91382.1"/>
    </source>
</evidence>
<comment type="caution">
    <text evidence="8">The sequence shown here is derived from an EMBL/GenBank/DDBJ whole genome shotgun (WGS) entry which is preliminary data.</text>
</comment>
<protein>
    <recommendedName>
        <fullName evidence="7">RING-type domain-containing protein</fullName>
    </recommendedName>
</protein>
<comment type="similarity">
    <text evidence="1 4">Belongs to the cytochrome P450 family.</text>
</comment>
<dbReference type="InterPro" id="IPR017972">
    <property type="entry name" value="Cyt_P450_CS"/>
</dbReference>
<dbReference type="InterPro" id="IPR013083">
    <property type="entry name" value="Znf_RING/FYVE/PHD"/>
</dbReference>
<dbReference type="GO" id="GO:0004497">
    <property type="term" value="F:monooxygenase activity"/>
    <property type="evidence" value="ECO:0007669"/>
    <property type="project" value="UniProtKB-KW"/>
</dbReference>
<dbReference type="Pfam" id="PF13639">
    <property type="entry name" value="zf-RING_2"/>
    <property type="match status" value="1"/>
</dbReference>
<evidence type="ECO:0000256" key="3">
    <source>
        <dbReference type="PROSITE-ProRule" id="PRU00175"/>
    </source>
</evidence>
<name>A0AAV5BZI8_ELECO</name>
<dbReference type="Pfam" id="PF00067">
    <property type="entry name" value="p450"/>
    <property type="match status" value="2"/>
</dbReference>
<dbReference type="GO" id="GO:0008270">
    <property type="term" value="F:zinc ion binding"/>
    <property type="evidence" value="ECO:0007669"/>
    <property type="project" value="UniProtKB-KW"/>
</dbReference>
<keyword evidence="2 4" id="KW-0479">Metal-binding</keyword>
<dbReference type="Gene3D" id="1.10.630.10">
    <property type="entry name" value="Cytochrome P450"/>
    <property type="match status" value="2"/>
</dbReference>
<feature type="binding site" description="axial binding residue" evidence="2">
    <location>
        <position position="290"/>
    </location>
    <ligand>
        <name>heme</name>
        <dbReference type="ChEBI" id="CHEBI:30413"/>
    </ligand>
    <ligandPart>
        <name>Fe</name>
        <dbReference type="ChEBI" id="CHEBI:18248"/>
    </ligandPart>
</feature>
<keyword evidence="3" id="KW-0862">Zinc</keyword>
<dbReference type="CDD" id="cd16454">
    <property type="entry name" value="RING-H2_PA-TM-RING"/>
    <property type="match status" value="1"/>
</dbReference>
<evidence type="ECO:0000256" key="4">
    <source>
        <dbReference type="RuleBase" id="RU000461"/>
    </source>
</evidence>
<evidence type="ECO:0000256" key="6">
    <source>
        <dbReference type="SAM" id="Phobius"/>
    </source>
</evidence>
<keyword evidence="2 4" id="KW-0408">Iron</keyword>
<dbReference type="Gene3D" id="3.30.40.10">
    <property type="entry name" value="Zinc/RING finger domain, C3HC4 (zinc finger)"/>
    <property type="match status" value="1"/>
</dbReference>
<keyword evidence="4" id="KW-0560">Oxidoreductase</keyword>
<dbReference type="GO" id="GO:0009507">
    <property type="term" value="C:chloroplast"/>
    <property type="evidence" value="ECO:0007669"/>
    <property type="project" value="TreeGrafter"/>
</dbReference>
<reference evidence="8" key="1">
    <citation type="journal article" date="2018" name="DNA Res.">
        <title>Multiple hybrid de novo genome assembly of finger millet, an orphan allotetraploid crop.</title>
        <authorList>
            <person name="Hatakeyama M."/>
            <person name="Aluri S."/>
            <person name="Balachadran M.T."/>
            <person name="Sivarajan S.R."/>
            <person name="Patrignani A."/>
            <person name="Gruter S."/>
            <person name="Poveda L."/>
            <person name="Shimizu-Inatsugi R."/>
            <person name="Baeten J."/>
            <person name="Francoijs K.J."/>
            <person name="Nataraja K.N."/>
            <person name="Reddy Y.A.N."/>
            <person name="Phadnis S."/>
            <person name="Ravikumar R.L."/>
            <person name="Schlapbach R."/>
            <person name="Sreeman S.M."/>
            <person name="Shimizu K.K."/>
        </authorList>
    </citation>
    <scope>NUCLEOTIDE SEQUENCE</scope>
</reference>
<dbReference type="Proteomes" id="UP001054889">
    <property type="component" value="Unassembled WGS sequence"/>
</dbReference>
<accession>A0AAV5BZI8</accession>
<dbReference type="InterPro" id="IPR050196">
    <property type="entry name" value="Cytochrome_P450_Monoox"/>
</dbReference>
<feature type="compositionally biased region" description="Polar residues" evidence="5">
    <location>
        <begin position="1"/>
        <end position="13"/>
    </location>
</feature>
<keyword evidence="9" id="KW-1185">Reference proteome</keyword>
<dbReference type="PRINTS" id="PR00385">
    <property type="entry name" value="P450"/>
</dbReference>
<evidence type="ECO:0000313" key="9">
    <source>
        <dbReference type="Proteomes" id="UP001054889"/>
    </source>
</evidence>
<dbReference type="PROSITE" id="PS50089">
    <property type="entry name" value="ZF_RING_2"/>
    <property type="match status" value="1"/>
</dbReference>
<dbReference type="PROSITE" id="PS00086">
    <property type="entry name" value="CYTOCHROME_P450"/>
    <property type="match status" value="1"/>
</dbReference>
<organism evidence="8 9">
    <name type="scientific">Eleusine coracana subsp. coracana</name>
    <dbReference type="NCBI Taxonomy" id="191504"/>
    <lineage>
        <taxon>Eukaryota</taxon>
        <taxon>Viridiplantae</taxon>
        <taxon>Streptophyta</taxon>
        <taxon>Embryophyta</taxon>
        <taxon>Tracheophyta</taxon>
        <taxon>Spermatophyta</taxon>
        <taxon>Magnoliopsida</taxon>
        <taxon>Liliopsida</taxon>
        <taxon>Poales</taxon>
        <taxon>Poaceae</taxon>
        <taxon>PACMAD clade</taxon>
        <taxon>Chloridoideae</taxon>
        <taxon>Cynodonteae</taxon>
        <taxon>Eleusininae</taxon>
        <taxon>Eleusine</taxon>
    </lineage>
</organism>
<keyword evidence="4" id="KW-0503">Monooxygenase</keyword>
<proteinExistence type="inferred from homology"/>
<dbReference type="InterPro" id="IPR036396">
    <property type="entry name" value="Cyt_P450_sf"/>
</dbReference>
<gene>
    <name evidence="8" type="primary">ga07745</name>
    <name evidence="8" type="ORF">PR202_ga07745</name>
</gene>
<dbReference type="PRINTS" id="PR00463">
    <property type="entry name" value="EP450I"/>
</dbReference>
<evidence type="ECO:0000256" key="2">
    <source>
        <dbReference type="PIRSR" id="PIRSR602401-1"/>
    </source>
</evidence>
<comment type="cofactor">
    <cofactor evidence="2">
        <name>heme</name>
        <dbReference type="ChEBI" id="CHEBI:30413"/>
    </cofactor>
</comment>
<dbReference type="PANTHER" id="PTHR24291:SF134">
    <property type="entry name" value="CAROTENE EPSILON-MONOOXYGENASE, CHLOROPLASTIC"/>
    <property type="match status" value="1"/>
</dbReference>
<dbReference type="InterPro" id="IPR001128">
    <property type="entry name" value="Cyt_P450"/>
</dbReference>
<keyword evidence="6" id="KW-0472">Membrane</keyword>
<dbReference type="GO" id="GO:0005506">
    <property type="term" value="F:iron ion binding"/>
    <property type="evidence" value="ECO:0007669"/>
    <property type="project" value="InterPro"/>
</dbReference>
<feature type="region of interest" description="Disordered" evidence="5">
    <location>
        <begin position="403"/>
        <end position="427"/>
    </location>
</feature>
<evidence type="ECO:0000256" key="1">
    <source>
        <dbReference type="ARBA" id="ARBA00010617"/>
    </source>
</evidence>
<dbReference type="AlphaFoldDB" id="A0AAV5BZI8"/>
<dbReference type="InterPro" id="IPR001841">
    <property type="entry name" value="Znf_RING"/>
</dbReference>
<dbReference type="EMBL" id="BQKI01000003">
    <property type="protein sequence ID" value="GJM91382.1"/>
    <property type="molecule type" value="Genomic_DNA"/>
</dbReference>
<dbReference type="GO" id="GO:0016117">
    <property type="term" value="P:carotenoid biosynthetic process"/>
    <property type="evidence" value="ECO:0007669"/>
    <property type="project" value="TreeGrafter"/>
</dbReference>
<dbReference type="PANTHER" id="PTHR24291">
    <property type="entry name" value="CYTOCHROME P450 FAMILY 4"/>
    <property type="match status" value="1"/>
</dbReference>
<feature type="transmembrane region" description="Helical" evidence="6">
    <location>
        <begin position="444"/>
        <end position="464"/>
    </location>
</feature>